<evidence type="ECO:0000313" key="1">
    <source>
        <dbReference type="EMBL" id="SUX48545.1"/>
    </source>
</evidence>
<name>A0A381FPS4_9FLAO</name>
<protein>
    <submittedName>
        <fullName evidence="1">Uncharacterized protein</fullName>
    </submittedName>
</protein>
<dbReference type="AlphaFoldDB" id="A0A381FPS4"/>
<organism evidence="1 2">
    <name type="scientific">Chryseobacterium indoltheticum</name>
    <dbReference type="NCBI Taxonomy" id="254"/>
    <lineage>
        <taxon>Bacteria</taxon>
        <taxon>Pseudomonadati</taxon>
        <taxon>Bacteroidota</taxon>
        <taxon>Flavobacteriia</taxon>
        <taxon>Flavobacteriales</taxon>
        <taxon>Weeksellaceae</taxon>
        <taxon>Chryseobacterium group</taxon>
        <taxon>Chryseobacterium</taxon>
    </lineage>
</organism>
<evidence type="ECO:0000313" key="2">
    <source>
        <dbReference type="Proteomes" id="UP000254282"/>
    </source>
</evidence>
<dbReference type="EMBL" id="UFVR01000004">
    <property type="protein sequence ID" value="SUX48545.1"/>
    <property type="molecule type" value="Genomic_DNA"/>
</dbReference>
<reference evidence="1 2" key="1">
    <citation type="submission" date="2018-06" db="EMBL/GenBank/DDBJ databases">
        <authorList>
            <consortium name="Pathogen Informatics"/>
            <person name="Doyle S."/>
        </authorList>
    </citation>
    <scope>NUCLEOTIDE SEQUENCE [LARGE SCALE GENOMIC DNA]</scope>
    <source>
        <strain evidence="1 2">NCTC13532</strain>
    </source>
</reference>
<sequence length="31" mass="3926">MNQTEIGLYMRNKIKVINSKFVEHYRELKWR</sequence>
<dbReference type="Proteomes" id="UP000254282">
    <property type="component" value="Unassembled WGS sequence"/>
</dbReference>
<proteinExistence type="predicted"/>
<accession>A0A381FPS4</accession>
<gene>
    <name evidence="1" type="ORF">NCTC13532_04163</name>
</gene>